<dbReference type="GO" id="GO:0005524">
    <property type="term" value="F:ATP binding"/>
    <property type="evidence" value="ECO:0007669"/>
    <property type="project" value="UniProtKB-UniRule"/>
</dbReference>
<dbReference type="InterPro" id="IPR056474">
    <property type="entry name" value="SEN1_barrel"/>
</dbReference>
<evidence type="ECO:0000256" key="10">
    <source>
        <dbReference type="SAM" id="Coils"/>
    </source>
</evidence>
<dbReference type="GO" id="GO:0006369">
    <property type="term" value="P:termination of RNA polymerase II transcription"/>
    <property type="evidence" value="ECO:0007669"/>
    <property type="project" value="TreeGrafter"/>
</dbReference>
<dbReference type="SUPFAM" id="SSF48371">
    <property type="entry name" value="ARM repeat"/>
    <property type="match status" value="1"/>
</dbReference>
<feature type="region of interest" description="Disordered" evidence="11">
    <location>
        <begin position="853"/>
        <end position="899"/>
    </location>
</feature>
<dbReference type="InterPro" id="IPR014016">
    <property type="entry name" value="UvrD-like_ATP-bd"/>
</dbReference>
<feature type="region of interest" description="Disordered" evidence="11">
    <location>
        <begin position="1847"/>
        <end position="1971"/>
    </location>
</feature>
<dbReference type="InterPro" id="IPR016024">
    <property type="entry name" value="ARM-type_fold"/>
</dbReference>
<evidence type="ECO:0000313" key="15">
    <source>
        <dbReference type="Proteomes" id="UP000076632"/>
    </source>
</evidence>
<dbReference type="PANTHER" id="PTHR10887:SF495">
    <property type="entry name" value="HELICASE SENATAXIN ISOFORM X1-RELATED"/>
    <property type="match status" value="1"/>
</dbReference>
<keyword evidence="15" id="KW-1185">Reference proteome</keyword>
<dbReference type="OrthoDB" id="6513042at2759"/>
<dbReference type="GO" id="GO:0004386">
    <property type="term" value="F:helicase activity"/>
    <property type="evidence" value="ECO:0007669"/>
    <property type="project" value="UniProtKB-UniRule"/>
</dbReference>
<evidence type="ECO:0000259" key="13">
    <source>
        <dbReference type="PROSITE" id="PS51198"/>
    </source>
</evidence>
<dbReference type="Pfam" id="PF13086">
    <property type="entry name" value="AAA_11"/>
    <property type="match status" value="1"/>
</dbReference>
<dbReference type="OMA" id="PWHQSEL"/>
<evidence type="ECO:0000313" key="14">
    <source>
        <dbReference type="EMBL" id="KZF20824.1"/>
    </source>
</evidence>
<sequence>MAELVAGVESLQALPDEVHWFCERRGDDGEDPNETNFEQQNGNAIDRAREAEQRRGAVFMSLQLLAYDGEGIQHYQQYLRDGLDRQMVRCDTCIREYHKGKKQMMERLRHDYDDQDVLQFCKIFDDKDIQRIKAGLTSALSSLLATPPEKRGPGALHPTAMHAIFESLSCEAFLTDDDLLQSYFDEPFRLMQVKRTLKLGYCVPAMTCFLFDPQPFRLQWAVNSWSKFTRNITSDEFDWAVREQLIRVLTRAAGPEIDINLIKRLWDGMKLVVNKLDKDLITHSLRAMDIDVCRMALEHLQFDTPGFHSLLQTIVLLLEKSPEDFWDSMGAISPSTVVEQIFTNPYLVRTLRQDSGDHLAVTPAVNDMLAWIEPFMASLKPANQPPACRSIVLQLIDRLQTDQFPESSRIYCYQKGVQVLVQTLSNFNEDQSVFGSVGRIVVSDTLEVASTYVGGILTVARSSSHVGQNVASACMDVVRNALSLECRALKADHEILEAEQALQHGGSSHSNVIWDAVVKNLESDNMPLAKAALRAVMPLVGLEKFNLRTEQTLVKEKSRFNDTFSHLTHWVFRILEKLNDFDPDDLDELFKNKETASTLISALFSADENTYHAALELIKTVSAQFGRKEAIAHLLKSFFDVTMSCLAWAIRRIANKGTFASVPRMLKTCTDVIDILCNLQDGLLRSKTLNGAEEVTSVEMFWQYQWQALRVIFERTESWSQRGNDKSVMMEFCRDTMEFAERLFEQYSAFSSAIDSADSIERDQAKGSGEKNAGRKLLEHPVLTLNSMAKWLRLRDEYLANTLVALLTKILGRLADWGMTIGDDTYAYIDGGIIGGSVRNVLPLQSKAELSRALEGHHGPQRPSTKDTKSVPAQSKRQSTLAGWAQPGVAPSVTGPRGPRQEALNLEAWRAKAKSPRDVIDISDEDEYGGSSTLNDDILDLSKSVEKARPLLQKFKDQPARVPALRAPSRDADGLTFRERREKEKEAKKRRDLAELARVKKNLPPTGVAEQTSEEGSGLRGIGVRGKDHAPQGSIMMVPSDSESDSEMDEMDAELFGKAPKSSSAVKDYERSKADALKQMERQGPVKKKRQVRSAKDMRARLAPDLSPLHKTILSWDFFAEGDFPPSSDRHDYSLVSNTFRTPIDYQRVFEPLLVLEAWQGFLKAREEGNFKPFEIKVANRLSVDSFIEVSTTVSVADGKDLGIGEADIILMSKAKSPTQGHDQPHCLARVFRVTRKKNIIEISYRVVPGNPLISSLAPNVTLWGVKISSITPLEREYGALLGLQYYDLCDEIIRAKPSPLLNYTEKQLKSIFDIYGLNLAQAKAVRSAVDNDAFTLIQGPPGSGKTKTIVAIAGALLTTSLEEKGVAISRPQFNNGLNLPGPRGGAPARKLLVCAPSNAAVDELVMRLKEPVKTLNGEPKPLRVVRIGRSDAINANVMDVTLEELVNAKLNLANGNKNNPGDEIHKIMMEHKATSDELNVVRTILDEARAKGEQAAEQQRNFELLKRKKAMLSTQLDNARDRGNTAARDAEINRRRVQQEILDQADVICATLSGSGHDMFQNLNIEFETVIIDEAAQSIELSALIPLKYGCSKCILVGDPKQLPPTVLSREAARFQYEQSLFVRMQGNHPNDVHLLDTQYRMHPDISRYPSKAFYDGKLLDGPGMDQLRQKPWHASGVLGPYRFFDVQGQHQSAPKGHSLINVAELNIALMLFDRLITDFRGYDFKGKVGIITPYKSQLRELKTRFAAKYGESILSSVDFNTTDAYQGRESEVIIFSCVRASSSRGIGFLADIRRMNVGLTRAKCSLWVLGNSQSLVHGEFWAGLITDAQSRGLYTSGDLKKMLARPSASGETLNYSNGFGGDSDIEMPDAPTAGSATPSEPEFPVQPPAPQRRDSKKSSEATTAKPPAPKKKKKSADMGTTNAPQKALSAPSGALLNPADKKITLGTSGTSTPGSKSHDESAQTDAGTSHCFRCGDTSHTRIHCKAVRCLQCGAFGHVTNTCPNPNALPARDRKRLQDKEDAHYRKQQEFQDKQRARQLGEHDSKIPSINVTRRTPPLEDGLPKKPPVAPKGFGKRPREPSPPTDLPAVKPGDVKSKSRIENTPQNLPSKPVPAGTHPLPPRPVSSAPEPAPDPGQNRPMPNPIRGPPPPKRRKEVDPFIRPKKRGPRP</sequence>
<dbReference type="InterPro" id="IPR036875">
    <property type="entry name" value="Znf_CCHC_sf"/>
</dbReference>
<feature type="region of interest" description="Disordered" evidence="11">
    <location>
        <begin position="962"/>
        <end position="990"/>
    </location>
</feature>
<dbReference type="GO" id="GO:0016787">
    <property type="term" value="F:hydrolase activity"/>
    <property type="evidence" value="ECO:0007669"/>
    <property type="project" value="UniProtKB-UniRule"/>
</dbReference>
<evidence type="ECO:0000256" key="4">
    <source>
        <dbReference type="ARBA" id="ARBA00022801"/>
    </source>
</evidence>
<evidence type="ECO:0000256" key="7">
    <source>
        <dbReference type="ARBA" id="ARBA00023242"/>
    </source>
</evidence>
<comment type="similarity">
    <text evidence="2">Belongs to the DNA2/NAM7 helicase family.</text>
</comment>
<feature type="coiled-coil region" evidence="10">
    <location>
        <begin position="1496"/>
        <end position="1523"/>
    </location>
</feature>
<name>A0A165FCK1_XYLHT</name>
<dbReference type="Gene3D" id="3.40.50.300">
    <property type="entry name" value="P-loop containing nucleotide triphosphate hydrolases"/>
    <property type="match status" value="2"/>
</dbReference>
<accession>A0A165FCK1</accession>
<dbReference type="Gene3D" id="4.10.60.10">
    <property type="entry name" value="Zinc finger, CCHC-type"/>
    <property type="match status" value="1"/>
</dbReference>
<keyword evidence="14" id="KW-0255">Endonuclease</keyword>
<dbReference type="Proteomes" id="UP000076632">
    <property type="component" value="Unassembled WGS sequence"/>
</dbReference>
<dbReference type="GO" id="GO:0001147">
    <property type="term" value="F:transcription termination site sequence-specific DNA binding"/>
    <property type="evidence" value="ECO:0007669"/>
    <property type="project" value="TreeGrafter"/>
</dbReference>
<keyword evidence="8" id="KW-0479">Metal-binding</keyword>
<evidence type="ECO:0000256" key="8">
    <source>
        <dbReference type="PROSITE-ProRule" id="PRU00047"/>
    </source>
</evidence>
<feature type="compositionally biased region" description="Polar residues" evidence="11">
    <location>
        <begin position="871"/>
        <end position="881"/>
    </location>
</feature>
<dbReference type="CDD" id="cd18808">
    <property type="entry name" value="SF1_C_Upf1"/>
    <property type="match status" value="1"/>
</dbReference>
<keyword evidence="3 9" id="KW-0547">Nucleotide-binding</keyword>
<dbReference type="FunFam" id="3.40.50.300:FF:001152">
    <property type="entry name" value="tRNA-splicing endonuclease, putative"/>
    <property type="match status" value="1"/>
</dbReference>
<dbReference type="Pfam" id="PF23576">
    <property type="entry name" value="SEN1_barrel"/>
    <property type="match status" value="1"/>
</dbReference>
<evidence type="ECO:0000256" key="11">
    <source>
        <dbReference type="SAM" id="MobiDB-lite"/>
    </source>
</evidence>
<dbReference type="PROSITE" id="PS50158">
    <property type="entry name" value="ZF_CCHC"/>
    <property type="match status" value="1"/>
</dbReference>
<protein>
    <submittedName>
        <fullName evidence="14">tRNA-splicing endonuclease</fullName>
    </submittedName>
</protein>
<evidence type="ECO:0000256" key="1">
    <source>
        <dbReference type="ARBA" id="ARBA00004123"/>
    </source>
</evidence>
<evidence type="ECO:0000256" key="2">
    <source>
        <dbReference type="ARBA" id="ARBA00007913"/>
    </source>
</evidence>
<keyword evidence="7" id="KW-0539">Nucleus</keyword>
<dbReference type="InterPro" id="IPR041677">
    <property type="entry name" value="DNA2/NAM7_AAA_11"/>
</dbReference>
<dbReference type="SUPFAM" id="SSF57756">
    <property type="entry name" value="Retrovirus zinc finger-like domains"/>
    <property type="match status" value="1"/>
</dbReference>
<feature type="compositionally biased region" description="Pro residues" evidence="11">
    <location>
        <begin position="2120"/>
        <end position="2135"/>
    </location>
</feature>
<dbReference type="FunFam" id="3.40.50.300:FF:000326">
    <property type="entry name" value="P-loop containing nucleoside triphosphate hydrolase"/>
    <property type="match status" value="1"/>
</dbReference>
<evidence type="ECO:0000256" key="5">
    <source>
        <dbReference type="ARBA" id="ARBA00022806"/>
    </source>
</evidence>
<dbReference type="PROSITE" id="PS51198">
    <property type="entry name" value="UVRD_HELICASE_ATP_BIND"/>
    <property type="match status" value="1"/>
</dbReference>
<evidence type="ECO:0000259" key="12">
    <source>
        <dbReference type="PROSITE" id="PS50158"/>
    </source>
</evidence>
<dbReference type="FunCoup" id="A0A165FCK1">
    <property type="interactions" value="284"/>
</dbReference>
<dbReference type="InParanoid" id="A0A165FCK1"/>
<evidence type="ECO:0000256" key="3">
    <source>
        <dbReference type="ARBA" id="ARBA00022741"/>
    </source>
</evidence>
<dbReference type="Pfam" id="PF12726">
    <property type="entry name" value="SEN1_N"/>
    <property type="match status" value="1"/>
</dbReference>
<dbReference type="InterPro" id="IPR024481">
    <property type="entry name" value="Helicase_Sen1_N"/>
</dbReference>
<dbReference type="EMBL" id="KV407462">
    <property type="protein sequence ID" value="KZF20824.1"/>
    <property type="molecule type" value="Genomic_DNA"/>
</dbReference>
<dbReference type="GO" id="GO:0004519">
    <property type="term" value="F:endonuclease activity"/>
    <property type="evidence" value="ECO:0007669"/>
    <property type="project" value="UniProtKB-KW"/>
</dbReference>
<gene>
    <name evidence="14" type="ORF">L228DRAFT_180156</name>
</gene>
<feature type="compositionally biased region" description="Basic and acidic residues" evidence="11">
    <location>
        <begin position="968"/>
        <end position="990"/>
    </location>
</feature>
<feature type="domain" description="CCHC-type" evidence="12">
    <location>
        <begin position="1990"/>
        <end position="2006"/>
    </location>
</feature>
<dbReference type="GO" id="GO:0005694">
    <property type="term" value="C:chromosome"/>
    <property type="evidence" value="ECO:0007669"/>
    <property type="project" value="UniProtKB-ARBA"/>
</dbReference>
<dbReference type="InterPro" id="IPR047187">
    <property type="entry name" value="SF1_C_Upf1"/>
</dbReference>
<dbReference type="SUPFAM" id="SSF52540">
    <property type="entry name" value="P-loop containing nucleoside triphosphate hydrolases"/>
    <property type="match status" value="1"/>
</dbReference>
<feature type="compositionally biased region" description="Basic and acidic residues" evidence="11">
    <location>
        <begin position="853"/>
        <end position="869"/>
    </location>
</feature>
<dbReference type="STRING" id="1328760.A0A165FCK1"/>
<evidence type="ECO:0000256" key="6">
    <source>
        <dbReference type="ARBA" id="ARBA00022840"/>
    </source>
</evidence>
<dbReference type="GeneID" id="28894697"/>
<dbReference type="InterPro" id="IPR001878">
    <property type="entry name" value="Znf_CCHC"/>
</dbReference>
<feature type="binding site" evidence="9">
    <location>
        <begin position="1340"/>
        <end position="1347"/>
    </location>
    <ligand>
        <name>ATP</name>
        <dbReference type="ChEBI" id="CHEBI:30616"/>
    </ligand>
</feature>
<keyword evidence="8" id="KW-0863">Zinc-finger</keyword>
<dbReference type="PANTHER" id="PTHR10887">
    <property type="entry name" value="DNA2/NAM7 HELICASE FAMILY"/>
    <property type="match status" value="1"/>
</dbReference>
<dbReference type="GO" id="GO:0016604">
    <property type="term" value="C:nuclear body"/>
    <property type="evidence" value="ECO:0007669"/>
    <property type="project" value="TreeGrafter"/>
</dbReference>
<keyword evidence="5 9" id="KW-0347">Helicase</keyword>
<dbReference type="CDD" id="cd18042">
    <property type="entry name" value="DEXXQc_SETX"/>
    <property type="match status" value="1"/>
</dbReference>
<keyword evidence="10" id="KW-0175">Coiled coil</keyword>
<keyword evidence="8" id="KW-0862">Zinc</keyword>
<evidence type="ECO:0000256" key="9">
    <source>
        <dbReference type="PROSITE-ProRule" id="PRU00560"/>
    </source>
</evidence>
<proteinExistence type="inferred from homology"/>
<dbReference type="SMART" id="SM00343">
    <property type="entry name" value="ZnF_C2HC"/>
    <property type="match status" value="2"/>
</dbReference>
<keyword evidence="4 9" id="KW-0378">Hydrolase</keyword>
<feature type="domain" description="UvrD-like helicase ATP-binding" evidence="13">
    <location>
        <begin position="1319"/>
        <end position="1644"/>
    </location>
</feature>
<dbReference type="RefSeq" id="XP_018186379.1">
    <property type="nucleotide sequence ID" value="XM_018329560.1"/>
</dbReference>
<keyword evidence="6 9" id="KW-0067">ATP-binding</keyword>
<comment type="subcellular location">
    <subcellularLocation>
        <location evidence="1">Nucleus</location>
    </subcellularLocation>
</comment>
<reference evidence="14 15" key="1">
    <citation type="journal article" date="2016" name="Fungal Biol.">
        <title>The genome of Xylona heveae provides a window into fungal endophytism.</title>
        <authorList>
            <person name="Gazis R."/>
            <person name="Kuo A."/>
            <person name="Riley R."/>
            <person name="LaButti K."/>
            <person name="Lipzen A."/>
            <person name="Lin J."/>
            <person name="Amirebrahimi M."/>
            <person name="Hesse C.N."/>
            <person name="Spatafora J.W."/>
            <person name="Henrissat B."/>
            <person name="Hainaut M."/>
            <person name="Grigoriev I.V."/>
            <person name="Hibbett D.S."/>
        </authorList>
    </citation>
    <scope>NUCLEOTIDE SEQUENCE [LARGE SCALE GENOMIC DNA]</scope>
    <source>
        <strain evidence="14 15">TC161</strain>
    </source>
</reference>
<feature type="compositionally biased region" description="Low complexity" evidence="11">
    <location>
        <begin position="1948"/>
        <end position="1957"/>
    </location>
</feature>
<dbReference type="InterPro" id="IPR027417">
    <property type="entry name" value="P-loop_NTPase"/>
</dbReference>
<keyword evidence="14" id="KW-0540">Nuclease</keyword>
<dbReference type="InterPro" id="IPR045055">
    <property type="entry name" value="DNA2/NAM7-like"/>
</dbReference>
<feature type="region of interest" description="Disordered" evidence="11">
    <location>
        <begin position="2002"/>
        <end position="2171"/>
    </location>
</feature>
<dbReference type="InterPro" id="IPR041679">
    <property type="entry name" value="DNA2/NAM7-like_C"/>
</dbReference>
<feature type="region of interest" description="Disordered" evidence="11">
    <location>
        <begin position="1002"/>
        <end position="1045"/>
    </location>
</feature>
<organism evidence="14 15">
    <name type="scientific">Xylona heveae (strain CBS 132557 / TC161)</name>
    <dbReference type="NCBI Taxonomy" id="1328760"/>
    <lineage>
        <taxon>Eukaryota</taxon>
        <taxon>Fungi</taxon>
        <taxon>Dikarya</taxon>
        <taxon>Ascomycota</taxon>
        <taxon>Pezizomycotina</taxon>
        <taxon>Xylonomycetes</taxon>
        <taxon>Xylonales</taxon>
        <taxon>Xylonaceae</taxon>
        <taxon>Xylona</taxon>
    </lineage>
</organism>
<feature type="compositionally biased region" description="Pro residues" evidence="11">
    <location>
        <begin position="2142"/>
        <end position="2151"/>
    </location>
</feature>
<dbReference type="GO" id="GO:0008270">
    <property type="term" value="F:zinc ion binding"/>
    <property type="evidence" value="ECO:0007669"/>
    <property type="project" value="UniProtKB-KW"/>
</dbReference>
<dbReference type="Pfam" id="PF13087">
    <property type="entry name" value="AAA_12"/>
    <property type="match status" value="1"/>
</dbReference>
<feature type="compositionally biased region" description="Basic and acidic residues" evidence="11">
    <location>
        <begin position="2017"/>
        <end position="2047"/>
    </location>
</feature>